<sequence length="202" mass="20912">MRIPVMILAGGRATRMGGGDKPLLPLAGGTILSHVVDRLAPQSAALALNANGDPGRFAEFGLPVRPDSRAGHPGPLAGILAAMDWAQELGVTSVVTVPGDTPFLPGDLVAGLVAARGPLGLALAASPDAAGELRDHPTCGLWPVSLRSDLAATLDRDERRVRAFTRRHQPGTARWDSTPIDPFTNINTPADLEAAALHLAAP</sequence>
<evidence type="ECO:0000313" key="10">
    <source>
        <dbReference type="EMBL" id="MFC0200903.1"/>
    </source>
</evidence>
<comment type="subunit">
    <text evidence="8">Monomer.</text>
</comment>
<name>A0ABV6CPJ3_9RHOB</name>
<dbReference type="GO" id="GO:0061603">
    <property type="term" value="F:molybdenum cofactor guanylyltransferase activity"/>
    <property type="evidence" value="ECO:0007669"/>
    <property type="project" value="UniProtKB-EC"/>
</dbReference>
<evidence type="ECO:0000313" key="11">
    <source>
        <dbReference type="Proteomes" id="UP001589795"/>
    </source>
</evidence>
<comment type="function">
    <text evidence="8">Transfers a GMP moiety from GTP to Mo-molybdopterin (Mo-MPT) cofactor (Moco or molybdenum cofactor) to form Mo-molybdopterin guanine dinucleotide (Mo-MGD) cofactor.</text>
</comment>
<dbReference type="InterPro" id="IPR025877">
    <property type="entry name" value="MobA-like_NTP_Trfase"/>
</dbReference>
<feature type="binding site" evidence="8">
    <location>
        <position position="100"/>
    </location>
    <ligand>
        <name>GTP</name>
        <dbReference type="ChEBI" id="CHEBI:37565"/>
    </ligand>
</feature>
<keyword evidence="5 8" id="KW-0460">Magnesium</keyword>
<dbReference type="SUPFAM" id="SSF53448">
    <property type="entry name" value="Nucleotide-diphospho-sugar transferases"/>
    <property type="match status" value="1"/>
</dbReference>
<feature type="binding site" evidence="8">
    <location>
        <position position="21"/>
    </location>
    <ligand>
        <name>GTP</name>
        <dbReference type="ChEBI" id="CHEBI:37565"/>
    </ligand>
</feature>
<dbReference type="NCBIfam" id="TIGR02665">
    <property type="entry name" value="molyb_mobA"/>
    <property type="match status" value="1"/>
</dbReference>
<comment type="subcellular location">
    <subcellularLocation>
        <location evidence="8">Cytoplasm</location>
    </subcellularLocation>
</comment>
<comment type="catalytic activity">
    <reaction evidence="8">
        <text>Mo-molybdopterin + GTP + H(+) = Mo-molybdopterin guanine dinucleotide + diphosphate</text>
        <dbReference type="Rhea" id="RHEA:34243"/>
        <dbReference type="ChEBI" id="CHEBI:15378"/>
        <dbReference type="ChEBI" id="CHEBI:33019"/>
        <dbReference type="ChEBI" id="CHEBI:37565"/>
        <dbReference type="ChEBI" id="CHEBI:71302"/>
        <dbReference type="ChEBI" id="CHEBI:71310"/>
        <dbReference type="EC" id="2.7.7.77"/>
    </reaction>
</comment>
<evidence type="ECO:0000256" key="8">
    <source>
        <dbReference type="HAMAP-Rule" id="MF_00316"/>
    </source>
</evidence>
<gene>
    <name evidence="8 10" type="primary">mobA</name>
    <name evidence="10" type="ORF">ACFFIZ_11415</name>
</gene>
<keyword evidence="10" id="KW-0548">Nucleotidyltransferase</keyword>
<feature type="domain" description="MobA-like NTP transferase" evidence="9">
    <location>
        <begin position="6"/>
        <end position="168"/>
    </location>
</feature>
<evidence type="ECO:0000256" key="5">
    <source>
        <dbReference type="ARBA" id="ARBA00022842"/>
    </source>
</evidence>
<dbReference type="PANTHER" id="PTHR19136">
    <property type="entry name" value="MOLYBDENUM COFACTOR GUANYLYLTRANSFERASE"/>
    <property type="match status" value="1"/>
</dbReference>
<keyword evidence="2 8" id="KW-0808">Transferase</keyword>
<dbReference type="Proteomes" id="UP001589795">
    <property type="component" value="Unassembled WGS sequence"/>
</dbReference>
<dbReference type="EC" id="2.7.7.77" evidence="8"/>
<keyword evidence="3 8" id="KW-0479">Metal-binding</keyword>
<accession>A0ABV6CPJ3</accession>
<evidence type="ECO:0000256" key="2">
    <source>
        <dbReference type="ARBA" id="ARBA00022679"/>
    </source>
</evidence>
<feature type="binding site" evidence="8">
    <location>
        <position position="67"/>
    </location>
    <ligand>
        <name>GTP</name>
        <dbReference type="ChEBI" id="CHEBI:37565"/>
    </ligand>
</feature>
<keyword evidence="6 8" id="KW-0342">GTP-binding</keyword>
<comment type="caution">
    <text evidence="10">The sequence shown here is derived from an EMBL/GenBank/DDBJ whole genome shotgun (WGS) entry which is preliminary data.</text>
</comment>
<evidence type="ECO:0000256" key="1">
    <source>
        <dbReference type="ARBA" id="ARBA00022490"/>
    </source>
</evidence>
<dbReference type="EMBL" id="JBHLWQ010000105">
    <property type="protein sequence ID" value="MFC0200903.1"/>
    <property type="molecule type" value="Genomic_DNA"/>
</dbReference>
<proteinExistence type="inferred from homology"/>
<protein>
    <recommendedName>
        <fullName evidence="8">Molybdenum cofactor guanylyltransferase</fullName>
        <shortName evidence="8">MoCo guanylyltransferase</shortName>
        <ecNumber evidence="8">2.7.7.77</ecNumber>
    </recommendedName>
    <alternativeName>
        <fullName evidence="8">GTP:molybdopterin guanylyltransferase</fullName>
    </alternativeName>
    <alternativeName>
        <fullName evidence="8">Mo-MPT guanylyltransferase</fullName>
    </alternativeName>
    <alternativeName>
        <fullName evidence="8">Molybdopterin guanylyltransferase</fullName>
    </alternativeName>
    <alternativeName>
        <fullName evidence="8">Molybdopterin-guanine dinucleotide synthase</fullName>
        <shortName evidence="8">MGD synthase</shortName>
    </alternativeName>
</protein>
<evidence type="ECO:0000256" key="3">
    <source>
        <dbReference type="ARBA" id="ARBA00022723"/>
    </source>
</evidence>
<dbReference type="Gene3D" id="3.90.550.10">
    <property type="entry name" value="Spore Coat Polysaccharide Biosynthesis Protein SpsA, Chain A"/>
    <property type="match status" value="1"/>
</dbReference>
<feature type="binding site" evidence="8">
    <location>
        <begin position="8"/>
        <end position="10"/>
    </location>
    <ligand>
        <name>GTP</name>
        <dbReference type="ChEBI" id="CHEBI:37565"/>
    </ligand>
</feature>
<dbReference type="RefSeq" id="WP_265507847.1">
    <property type="nucleotide sequence ID" value="NZ_JAOTBE010000045.1"/>
</dbReference>
<keyword evidence="11" id="KW-1185">Reference proteome</keyword>
<organism evidence="10 11">
    <name type="scientific">Paracoccus rhizosphaerae</name>
    <dbReference type="NCBI Taxonomy" id="1133347"/>
    <lineage>
        <taxon>Bacteria</taxon>
        <taxon>Pseudomonadati</taxon>
        <taxon>Pseudomonadota</taxon>
        <taxon>Alphaproteobacteria</taxon>
        <taxon>Rhodobacterales</taxon>
        <taxon>Paracoccaceae</taxon>
        <taxon>Paracoccus</taxon>
    </lineage>
</organism>
<comment type="domain">
    <text evidence="8">The N-terminal domain determines nucleotide recognition and specific binding, while the C-terminal domain determines the specific binding to the target protein.</text>
</comment>
<evidence type="ECO:0000256" key="4">
    <source>
        <dbReference type="ARBA" id="ARBA00022741"/>
    </source>
</evidence>
<keyword evidence="7 8" id="KW-0501">Molybdenum cofactor biosynthesis</keyword>
<dbReference type="CDD" id="cd02503">
    <property type="entry name" value="MobA"/>
    <property type="match status" value="1"/>
</dbReference>
<keyword evidence="1 8" id="KW-0963">Cytoplasm</keyword>
<evidence type="ECO:0000256" key="7">
    <source>
        <dbReference type="ARBA" id="ARBA00023150"/>
    </source>
</evidence>
<comment type="similarity">
    <text evidence="8">Belongs to the MobA family.</text>
</comment>
<evidence type="ECO:0000259" key="9">
    <source>
        <dbReference type="Pfam" id="PF12804"/>
    </source>
</evidence>
<dbReference type="InterPro" id="IPR029044">
    <property type="entry name" value="Nucleotide-diphossugar_trans"/>
</dbReference>
<keyword evidence="4 8" id="KW-0547">Nucleotide-binding</keyword>
<feature type="binding site" evidence="8">
    <location>
        <position position="100"/>
    </location>
    <ligand>
        <name>Mg(2+)</name>
        <dbReference type="ChEBI" id="CHEBI:18420"/>
    </ligand>
</feature>
<dbReference type="InterPro" id="IPR013482">
    <property type="entry name" value="Molybde_CF_guanTrfase"/>
</dbReference>
<evidence type="ECO:0000256" key="6">
    <source>
        <dbReference type="ARBA" id="ARBA00023134"/>
    </source>
</evidence>
<reference evidence="10 11" key="1">
    <citation type="submission" date="2024-09" db="EMBL/GenBank/DDBJ databases">
        <authorList>
            <person name="Sun Q."/>
            <person name="Mori K."/>
        </authorList>
    </citation>
    <scope>NUCLEOTIDE SEQUENCE [LARGE SCALE GENOMIC DNA]</scope>
    <source>
        <strain evidence="10 11">CCM 7904</strain>
    </source>
</reference>
<feature type="binding site" evidence="8">
    <location>
        <position position="49"/>
    </location>
    <ligand>
        <name>GTP</name>
        <dbReference type="ChEBI" id="CHEBI:37565"/>
    </ligand>
</feature>
<dbReference type="HAMAP" id="MF_00316">
    <property type="entry name" value="MobA"/>
    <property type="match status" value="1"/>
</dbReference>
<dbReference type="PANTHER" id="PTHR19136:SF81">
    <property type="entry name" value="MOLYBDENUM COFACTOR GUANYLYLTRANSFERASE"/>
    <property type="match status" value="1"/>
</dbReference>
<dbReference type="Pfam" id="PF12804">
    <property type="entry name" value="NTP_transf_3"/>
    <property type="match status" value="1"/>
</dbReference>
<comment type="cofactor">
    <cofactor evidence="8">
        <name>Mg(2+)</name>
        <dbReference type="ChEBI" id="CHEBI:18420"/>
    </cofactor>
</comment>